<keyword evidence="1" id="KW-0812">Transmembrane</keyword>
<evidence type="ECO:0000313" key="2">
    <source>
        <dbReference type="EMBL" id="SKC88606.1"/>
    </source>
</evidence>
<evidence type="ECO:0000313" key="3">
    <source>
        <dbReference type="Proteomes" id="UP000190961"/>
    </source>
</evidence>
<gene>
    <name evidence="2" type="ORF">SAMN05660236_5637</name>
</gene>
<dbReference type="EMBL" id="FUZU01000005">
    <property type="protein sequence ID" value="SKC88606.1"/>
    <property type="molecule type" value="Genomic_DNA"/>
</dbReference>
<keyword evidence="3" id="KW-1185">Reference proteome</keyword>
<sequence length="170" mass="19399">MTETSVHYTDTIVEENIPLNGAELKAFDHKIKEEAKIPWICALCTLPVIAFIGYLLRGKFNDLKYYDFLLLGGASVFTFFFVYGVGLLFTKYSARNLRKDILRGKSKLTGIVIGKDKTEYGEYLSFAGQHKNSEIRIRVSPEDYSRYKPGIKLIVEYLHFTKEALLITPA</sequence>
<proteinExistence type="predicted"/>
<dbReference type="STRING" id="688867.SAMN05660236_5637"/>
<feature type="transmembrane region" description="Helical" evidence="1">
    <location>
        <begin position="68"/>
        <end position="89"/>
    </location>
</feature>
<dbReference type="RefSeq" id="WP_079690135.1">
    <property type="nucleotide sequence ID" value="NZ_FUZU01000005.1"/>
</dbReference>
<accession>A0A1T5MK74</accession>
<evidence type="ECO:0000256" key="1">
    <source>
        <dbReference type="SAM" id="Phobius"/>
    </source>
</evidence>
<dbReference type="OrthoDB" id="759771at2"/>
<reference evidence="2 3" key="1">
    <citation type="submission" date="2017-02" db="EMBL/GenBank/DDBJ databases">
        <authorList>
            <person name="Peterson S.W."/>
        </authorList>
    </citation>
    <scope>NUCLEOTIDE SEQUENCE [LARGE SCALE GENOMIC DNA]</scope>
    <source>
        <strain evidence="2 3">DSM 25262</strain>
    </source>
</reference>
<dbReference type="AlphaFoldDB" id="A0A1T5MK74"/>
<protein>
    <submittedName>
        <fullName evidence="2">Uncharacterized protein</fullName>
    </submittedName>
</protein>
<name>A0A1T5MK74_9BACT</name>
<feature type="transmembrane region" description="Helical" evidence="1">
    <location>
        <begin position="37"/>
        <end position="56"/>
    </location>
</feature>
<keyword evidence="1" id="KW-0472">Membrane</keyword>
<dbReference type="Proteomes" id="UP000190961">
    <property type="component" value="Unassembled WGS sequence"/>
</dbReference>
<keyword evidence="1" id="KW-1133">Transmembrane helix</keyword>
<organism evidence="2 3">
    <name type="scientific">Ohtaekwangia koreensis</name>
    <dbReference type="NCBI Taxonomy" id="688867"/>
    <lineage>
        <taxon>Bacteria</taxon>
        <taxon>Pseudomonadati</taxon>
        <taxon>Bacteroidota</taxon>
        <taxon>Cytophagia</taxon>
        <taxon>Cytophagales</taxon>
        <taxon>Fulvivirgaceae</taxon>
        <taxon>Ohtaekwangia</taxon>
    </lineage>
</organism>